<name>Q5BFE5_EMENI</name>
<dbReference type="InParanoid" id="Q5BFE5"/>
<gene>
    <name evidence="2" type="ORF">ANIA_00735</name>
</gene>
<dbReference type="AlphaFoldDB" id="Q5BFE5"/>
<evidence type="ECO:0000313" key="2">
    <source>
        <dbReference type="EMBL" id="CBF88883.1"/>
    </source>
</evidence>
<feature type="compositionally biased region" description="Basic and acidic residues" evidence="1">
    <location>
        <begin position="9"/>
        <end position="18"/>
    </location>
</feature>
<sequence length="111" mass="12255">MSQYIHRTKVIEGLRETSRSAGRHTGQSAGWQANPHSGARTRPVRPRDTTTINQNNGPQRSTYTGADNDGNGLKADPLCLQVDIPGRPCRTSMVIRLPVRRKIMKYANVGS</sequence>
<organism evidence="2 3">
    <name type="scientific">Emericella nidulans (strain FGSC A4 / ATCC 38163 / CBS 112.46 / NRRL 194 / M139)</name>
    <name type="common">Aspergillus nidulans</name>
    <dbReference type="NCBI Taxonomy" id="227321"/>
    <lineage>
        <taxon>Eukaryota</taxon>
        <taxon>Fungi</taxon>
        <taxon>Dikarya</taxon>
        <taxon>Ascomycota</taxon>
        <taxon>Pezizomycotina</taxon>
        <taxon>Eurotiomycetes</taxon>
        <taxon>Eurotiomycetidae</taxon>
        <taxon>Eurotiales</taxon>
        <taxon>Aspergillaceae</taxon>
        <taxon>Aspergillus</taxon>
        <taxon>Aspergillus subgen. Nidulantes</taxon>
    </lineage>
</organism>
<accession>C8VR99</accession>
<dbReference type="EMBL" id="BN001308">
    <property type="protein sequence ID" value="CBF88883.1"/>
    <property type="molecule type" value="Genomic_DNA"/>
</dbReference>
<feature type="compositionally biased region" description="Polar residues" evidence="1">
    <location>
        <begin position="52"/>
        <end position="65"/>
    </location>
</feature>
<evidence type="ECO:0000256" key="1">
    <source>
        <dbReference type="SAM" id="MobiDB-lite"/>
    </source>
</evidence>
<dbReference type="GeneID" id="2876511"/>
<dbReference type="Proteomes" id="UP000000560">
    <property type="component" value="Chromosome VIII"/>
</dbReference>
<accession>Q5BFE5</accession>
<dbReference type="VEuPathDB" id="FungiDB:AN0735"/>
<feature type="region of interest" description="Disordered" evidence="1">
    <location>
        <begin position="1"/>
        <end position="70"/>
    </location>
</feature>
<reference evidence="3" key="2">
    <citation type="journal article" date="2009" name="Fungal Genet. Biol.">
        <title>The 2008 update of the Aspergillus nidulans genome annotation: a community effort.</title>
        <authorList>
            <person name="Wortman J.R."/>
            <person name="Gilsenan J.M."/>
            <person name="Joardar V."/>
            <person name="Deegan J."/>
            <person name="Clutterbuck J."/>
            <person name="Andersen M.R."/>
            <person name="Archer D."/>
            <person name="Bencina M."/>
            <person name="Braus G."/>
            <person name="Coutinho P."/>
            <person name="von Dohren H."/>
            <person name="Doonan J."/>
            <person name="Driessen A.J."/>
            <person name="Durek P."/>
            <person name="Espeso E."/>
            <person name="Fekete E."/>
            <person name="Flipphi M."/>
            <person name="Estrada C.G."/>
            <person name="Geysens S."/>
            <person name="Goldman G."/>
            <person name="de Groot P.W."/>
            <person name="Hansen K."/>
            <person name="Harris S.D."/>
            <person name="Heinekamp T."/>
            <person name="Helmstaedt K."/>
            <person name="Henrissat B."/>
            <person name="Hofmann G."/>
            <person name="Homan T."/>
            <person name="Horio T."/>
            <person name="Horiuchi H."/>
            <person name="James S."/>
            <person name="Jones M."/>
            <person name="Karaffa L."/>
            <person name="Karanyi Z."/>
            <person name="Kato M."/>
            <person name="Keller N."/>
            <person name="Kelly D.E."/>
            <person name="Kiel J.A."/>
            <person name="Kim J.M."/>
            <person name="van der Klei I.J."/>
            <person name="Klis F.M."/>
            <person name="Kovalchuk A."/>
            <person name="Krasevec N."/>
            <person name="Kubicek C.P."/>
            <person name="Liu B."/>
            <person name="Maccabe A."/>
            <person name="Meyer V."/>
            <person name="Mirabito P."/>
            <person name="Miskei M."/>
            <person name="Mos M."/>
            <person name="Mullins J."/>
            <person name="Nelson D.R."/>
            <person name="Nielsen J."/>
            <person name="Oakley B.R."/>
            <person name="Osmani S.A."/>
            <person name="Pakula T."/>
            <person name="Paszewski A."/>
            <person name="Paulsen I."/>
            <person name="Pilsyk S."/>
            <person name="Pocsi I."/>
            <person name="Punt P.J."/>
            <person name="Ram A.F."/>
            <person name="Ren Q."/>
            <person name="Robellet X."/>
            <person name="Robson G."/>
            <person name="Seiboth B."/>
            <person name="van Solingen P."/>
            <person name="Specht T."/>
            <person name="Sun J."/>
            <person name="Taheri-Talesh N."/>
            <person name="Takeshita N."/>
            <person name="Ussery D."/>
            <person name="vanKuyk P.A."/>
            <person name="Visser H."/>
            <person name="van de Vondervoort P.J."/>
            <person name="de Vries R.P."/>
            <person name="Walton J."/>
            <person name="Xiang X."/>
            <person name="Xiong Y."/>
            <person name="Zeng A.P."/>
            <person name="Brandt B.W."/>
            <person name="Cornell M.J."/>
            <person name="van den Hondel C.A."/>
            <person name="Visser J."/>
            <person name="Oliver S.G."/>
            <person name="Turner G."/>
        </authorList>
    </citation>
    <scope>GENOME REANNOTATION</scope>
    <source>
        <strain evidence="3">FGSC A4 / ATCC 38163 / CBS 112.46 / NRRL 194 / M139</strain>
    </source>
</reference>
<dbReference type="RefSeq" id="XP_658339.1">
    <property type="nucleotide sequence ID" value="XM_653247.1"/>
</dbReference>
<proteinExistence type="predicted"/>
<dbReference type="HOGENOM" id="CLU_2158343_0_0_1"/>
<keyword evidence="3" id="KW-1185">Reference proteome</keyword>
<protein>
    <submittedName>
        <fullName evidence="2">Uncharacterized protein</fullName>
    </submittedName>
</protein>
<evidence type="ECO:0000313" key="3">
    <source>
        <dbReference type="Proteomes" id="UP000000560"/>
    </source>
</evidence>
<dbReference type="KEGG" id="ani:ANIA_00735"/>
<feature type="compositionally biased region" description="Polar residues" evidence="1">
    <location>
        <begin position="25"/>
        <end position="35"/>
    </location>
</feature>
<reference evidence="3" key="1">
    <citation type="journal article" date="2005" name="Nature">
        <title>Sequencing of Aspergillus nidulans and comparative analysis with A. fumigatus and A. oryzae.</title>
        <authorList>
            <person name="Galagan J.E."/>
            <person name="Calvo S.E."/>
            <person name="Cuomo C."/>
            <person name="Ma L.J."/>
            <person name="Wortman J.R."/>
            <person name="Batzoglou S."/>
            <person name="Lee S.I."/>
            <person name="Basturkmen M."/>
            <person name="Spevak C.C."/>
            <person name="Clutterbuck J."/>
            <person name="Kapitonov V."/>
            <person name="Jurka J."/>
            <person name="Scazzocchio C."/>
            <person name="Farman M."/>
            <person name="Butler J."/>
            <person name="Purcell S."/>
            <person name="Harris S."/>
            <person name="Braus G.H."/>
            <person name="Draht O."/>
            <person name="Busch S."/>
            <person name="D'Enfert C."/>
            <person name="Bouchier C."/>
            <person name="Goldman G.H."/>
            <person name="Bell-Pedersen D."/>
            <person name="Griffiths-Jones S."/>
            <person name="Doonan J.H."/>
            <person name="Yu J."/>
            <person name="Vienken K."/>
            <person name="Pain A."/>
            <person name="Freitag M."/>
            <person name="Selker E.U."/>
            <person name="Archer D.B."/>
            <person name="Penalva M.A."/>
            <person name="Oakley B.R."/>
            <person name="Momany M."/>
            <person name="Tanaka T."/>
            <person name="Kumagai T."/>
            <person name="Asai K."/>
            <person name="Machida M."/>
            <person name="Nierman W.C."/>
            <person name="Denning D.W."/>
            <person name="Caddick M."/>
            <person name="Hynes M."/>
            <person name="Paoletti M."/>
            <person name="Fischer R."/>
            <person name="Miller B."/>
            <person name="Dyer P."/>
            <person name="Sachs M.S."/>
            <person name="Osmani S.A."/>
            <person name="Birren B.W."/>
        </authorList>
    </citation>
    <scope>NUCLEOTIDE SEQUENCE [LARGE SCALE GENOMIC DNA]</scope>
    <source>
        <strain evidence="3">FGSC A4 / ATCC 38163 / CBS 112.46 / NRRL 194 / M139</strain>
    </source>
</reference>